<organism evidence="9 10">
    <name type="scientific">Aspergillus versicolor CBS 583.65</name>
    <dbReference type="NCBI Taxonomy" id="1036611"/>
    <lineage>
        <taxon>Eukaryota</taxon>
        <taxon>Fungi</taxon>
        <taxon>Dikarya</taxon>
        <taxon>Ascomycota</taxon>
        <taxon>Pezizomycotina</taxon>
        <taxon>Eurotiomycetes</taxon>
        <taxon>Eurotiomycetidae</taxon>
        <taxon>Eurotiales</taxon>
        <taxon>Aspergillaceae</taxon>
        <taxon>Aspergillus</taxon>
        <taxon>Aspergillus subgen. Nidulantes</taxon>
    </lineage>
</organism>
<evidence type="ECO:0000256" key="4">
    <source>
        <dbReference type="ARBA" id="ARBA00023015"/>
    </source>
</evidence>
<evidence type="ECO:0000259" key="8">
    <source>
        <dbReference type="SMART" id="SM00906"/>
    </source>
</evidence>
<dbReference type="InterPro" id="IPR002347">
    <property type="entry name" value="SDR_fam"/>
</dbReference>
<protein>
    <recommendedName>
        <fullName evidence="8">Xylanolytic transcriptional activator regulatory domain-containing protein</fullName>
    </recommendedName>
</protein>
<gene>
    <name evidence="9" type="ORF">ASPVEDRAFT_84188</name>
</gene>
<dbReference type="GO" id="GO:0000435">
    <property type="term" value="P:positive regulation of transcription from RNA polymerase II promoter by galactose"/>
    <property type="evidence" value="ECO:0007669"/>
    <property type="project" value="TreeGrafter"/>
</dbReference>
<dbReference type="Pfam" id="PF00106">
    <property type="entry name" value="adh_short"/>
    <property type="match status" value="1"/>
</dbReference>
<keyword evidence="2" id="KW-0521">NADP</keyword>
<dbReference type="InterPro" id="IPR051127">
    <property type="entry name" value="Fungal_SecMet_Regulators"/>
</dbReference>
<evidence type="ECO:0000256" key="5">
    <source>
        <dbReference type="ARBA" id="ARBA00023163"/>
    </source>
</evidence>
<dbReference type="EMBL" id="KV878129">
    <property type="protein sequence ID" value="OJJ02705.1"/>
    <property type="molecule type" value="Genomic_DNA"/>
</dbReference>
<dbReference type="GO" id="GO:0008270">
    <property type="term" value="F:zinc ion binding"/>
    <property type="evidence" value="ECO:0007669"/>
    <property type="project" value="InterPro"/>
</dbReference>
<dbReference type="GO" id="GO:0044550">
    <property type="term" value="P:secondary metabolite biosynthetic process"/>
    <property type="evidence" value="ECO:0007669"/>
    <property type="project" value="UniProtKB-ARBA"/>
</dbReference>
<dbReference type="InterPro" id="IPR020904">
    <property type="entry name" value="Sc_DH/Rdtase_CS"/>
</dbReference>
<evidence type="ECO:0000256" key="3">
    <source>
        <dbReference type="ARBA" id="ARBA00023002"/>
    </source>
</evidence>
<keyword evidence="4" id="KW-0805">Transcription regulation</keyword>
<dbReference type="AlphaFoldDB" id="A0A1L9PMR2"/>
<feature type="domain" description="Xylanolytic transcriptional activator regulatory" evidence="8">
    <location>
        <begin position="587"/>
        <end position="660"/>
    </location>
</feature>
<evidence type="ECO:0000313" key="9">
    <source>
        <dbReference type="EMBL" id="OJJ02705.1"/>
    </source>
</evidence>
<dbReference type="VEuPathDB" id="FungiDB:ASPVEDRAFT_84188"/>
<evidence type="ECO:0000256" key="7">
    <source>
        <dbReference type="SAM" id="MobiDB-lite"/>
    </source>
</evidence>
<dbReference type="PRINTS" id="PR00080">
    <property type="entry name" value="SDRFAMILY"/>
</dbReference>
<evidence type="ECO:0000256" key="1">
    <source>
        <dbReference type="ARBA" id="ARBA00006484"/>
    </source>
</evidence>
<keyword evidence="5" id="KW-0804">Transcription</keyword>
<dbReference type="GO" id="GO:0016491">
    <property type="term" value="F:oxidoreductase activity"/>
    <property type="evidence" value="ECO:0007669"/>
    <property type="project" value="UniProtKB-KW"/>
</dbReference>
<dbReference type="SMART" id="SM00906">
    <property type="entry name" value="Fungal_trans"/>
    <property type="match status" value="1"/>
</dbReference>
<proteinExistence type="inferred from homology"/>
<dbReference type="InterPro" id="IPR007219">
    <property type="entry name" value="XnlR_reg_dom"/>
</dbReference>
<comment type="similarity">
    <text evidence="1">Belongs to the short-chain dehydrogenases/reductases (SDR) family.</text>
</comment>
<dbReference type="PROSITE" id="PS00061">
    <property type="entry name" value="ADH_SHORT"/>
    <property type="match status" value="1"/>
</dbReference>
<dbReference type="RefSeq" id="XP_040668467.1">
    <property type="nucleotide sequence ID" value="XM_040817507.1"/>
</dbReference>
<keyword evidence="6" id="KW-0539">Nucleus</keyword>
<sequence length="955" mass="105403">MSLNEIHGRLALITGASGGIGATCAHQLAEEGVHLALTYSTNVKSVNELVEDLNSRYAEKNLQISTHQVDVGRPDEIAAMFREIDAQHGHRPDILISNAGHGKRVPNVWDITLEEFDNMLNINLRASFVLVKGVVEHMKAQRWGRIVFMSSIAASGGGINGCHYAASKGGLTGMMKNLSTRLAEYSISVNDVAPAMIGDTGMVPSTTAVPGIASTIPLGRLGTPEETANVVTMLVKTGYMTGQSLLILVPAKSGVIGRLCSDEVIRRPQHLPPHSSSPLTAPTCIKSAFISGKMPKSVSRKSGLAELRACTECRGRVLETEKQVLRDESLLVLRKGKQGLRFRAPNLDAAEVRCTGLLSLLRRLNPDVDIEDALRTIAPDSEYPESVEIPQELEPGSESPGSSHGFEWNEASMARDPADGMVSLPTARAEGYLGNSSGTRLLQTISDLLPENLQEHQGESPARASQAGSPSLLMHFANTAVLDNLVDAYFLWYNCSYPILHETTFREKYRSRQQIHPRSSWHLIFYLVLAIGHWVSTGGSPLSQCSYYMAARSRMSMRMLESGSLVAVQAFLLMGNYLQKRDRPNTGYNYIGIAYRMALGLGLHREPPSGTHDTLLNERRRAVWWVVYCFDSGFSLTTGRPVMASDSFIETRLPLNVDDSNCALDSPLTAPVDRPTTYSAIIAQARLVSIANRIFSEIISCPYRQSFDLKAPRSIDHQLKAWRLSLPSYFTAQDVPTWFRGPRAIVGWKEQNLRMLLWWGSQRLCSVPSEREEAQNMCHFAAVETIQDVTTFCRDFFDTLHTGLSWYATYFLFQASVVLSIHHLRPLPPLDSSLAAVNQELWFSSISRARDCLASLGPTNNAAMRCLAVLDRIRDRSPPGQSAQIREYDSAYQTQEPGGEMADTSLAPLAVDPTLQVFFEDTSWENDLFEGLNGFPSTDEVDLFDYVGNTGHAMP</sequence>
<evidence type="ECO:0000256" key="6">
    <source>
        <dbReference type="ARBA" id="ARBA00023242"/>
    </source>
</evidence>
<feature type="compositionally biased region" description="Low complexity" evidence="7">
    <location>
        <begin position="394"/>
        <end position="403"/>
    </location>
</feature>
<name>A0A1L9PMR2_ASPVE</name>
<dbReference type="InterPro" id="IPR036291">
    <property type="entry name" value="NAD(P)-bd_dom_sf"/>
</dbReference>
<dbReference type="GO" id="GO:0005634">
    <property type="term" value="C:nucleus"/>
    <property type="evidence" value="ECO:0007669"/>
    <property type="project" value="TreeGrafter"/>
</dbReference>
<feature type="region of interest" description="Disordered" evidence="7">
    <location>
        <begin position="379"/>
        <end position="408"/>
    </location>
</feature>
<dbReference type="GO" id="GO:0006351">
    <property type="term" value="P:DNA-templated transcription"/>
    <property type="evidence" value="ECO:0007669"/>
    <property type="project" value="InterPro"/>
</dbReference>
<keyword evidence="3" id="KW-0560">Oxidoreductase</keyword>
<dbReference type="OrthoDB" id="3364175at2759"/>
<dbReference type="Pfam" id="PF04082">
    <property type="entry name" value="Fungal_trans"/>
    <property type="match status" value="1"/>
</dbReference>
<dbReference type="Proteomes" id="UP000184073">
    <property type="component" value="Unassembled WGS sequence"/>
</dbReference>
<evidence type="ECO:0000256" key="2">
    <source>
        <dbReference type="ARBA" id="ARBA00022857"/>
    </source>
</evidence>
<dbReference type="PANTHER" id="PTHR47424">
    <property type="entry name" value="REGULATORY PROTEIN GAL4"/>
    <property type="match status" value="1"/>
</dbReference>
<dbReference type="SUPFAM" id="SSF51735">
    <property type="entry name" value="NAD(P)-binding Rossmann-fold domains"/>
    <property type="match status" value="1"/>
</dbReference>
<dbReference type="GeneID" id="63733018"/>
<reference evidence="10" key="1">
    <citation type="journal article" date="2017" name="Genome Biol.">
        <title>Comparative genomics reveals high biological diversity and specific adaptations in the industrially and medically important fungal genus Aspergillus.</title>
        <authorList>
            <person name="de Vries R.P."/>
            <person name="Riley R."/>
            <person name="Wiebenga A."/>
            <person name="Aguilar-Osorio G."/>
            <person name="Amillis S."/>
            <person name="Uchima C.A."/>
            <person name="Anderluh G."/>
            <person name="Asadollahi M."/>
            <person name="Askin M."/>
            <person name="Barry K."/>
            <person name="Battaglia E."/>
            <person name="Bayram O."/>
            <person name="Benocci T."/>
            <person name="Braus-Stromeyer S.A."/>
            <person name="Caldana C."/>
            <person name="Canovas D."/>
            <person name="Cerqueira G.C."/>
            <person name="Chen F."/>
            <person name="Chen W."/>
            <person name="Choi C."/>
            <person name="Clum A."/>
            <person name="Dos Santos R.A."/>
            <person name="Damasio A.R."/>
            <person name="Diallinas G."/>
            <person name="Emri T."/>
            <person name="Fekete E."/>
            <person name="Flipphi M."/>
            <person name="Freyberg S."/>
            <person name="Gallo A."/>
            <person name="Gournas C."/>
            <person name="Habgood R."/>
            <person name="Hainaut M."/>
            <person name="Harispe M.L."/>
            <person name="Henrissat B."/>
            <person name="Hilden K.S."/>
            <person name="Hope R."/>
            <person name="Hossain A."/>
            <person name="Karabika E."/>
            <person name="Karaffa L."/>
            <person name="Karanyi Z."/>
            <person name="Krasevec N."/>
            <person name="Kuo A."/>
            <person name="Kusch H."/>
            <person name="LaButti K."/>
            <person name="Lagendijk E.L."/>
            <person name="Lapidus A."/>
            <person name="Levasseur A."/>
            <person name="Lindquist E."/>
            <person name="Lipzen A."/>
            <person name="Logrieco A.F."/>
            <person name="MacCabe A."/>
            <person name="Maekelae M.R."/>
            <person name="Malavazi I."/>
            <person name="Melin P."/>
            <person name="Meyer V."/>
            <person name="Mielnichuk N."/>
            <person name="Miskei M."/>
            <person name="Molnar A.P."/>
            <person name="Mule G."/>
            <person name="Ngan C.Y."/>
            <person name="Orejas M."/>
            <person name="Orosz E."/>
            <person name="Ouedraogo J.P."/>
            <person name="Overkamp K.M."/>
            <person name="Park H.-S."/>
            <person name="Perrone G."/>
            <person name="Piumi F."/>
            <person name="Punt P.J."/>
            <person name="Ram A.F."/>
            <person name="Ramon A."/>
            <person name="Rauscher S."/>
            <person name="Record E."/>
            <person name="Riano-Pachon D.M."/>
            <person name="Robert V."/>
            <person name="Roehrig J."/>
            <person name="Ruller R."/>
            <person name="Salamov A."/>
            <person name="Salih N.S."/>
            <person name="Samson R.A."/>
            <person name="Sandor E."/>
            <person name="Sanguinetti M."/>
            <person name="Schuetze T."/>
            <person name="Sepcic K."/>
            <person name="Shelest E."/>
            <person name="Sherlock G."/>
            <person name="Sophianopoulou V."/>
            <person name="Squina F.M."/>
            <person name="Sun H."/>
            <person name="Susca A."/>
            <person name="Todd R.B."/>
            <person name="Tsang A."/>
            <person name="Unkles S.E."/>
            <person name="van de Wiele N."/>
            <person name="van Rossen-Uffink D."/>
            <person name="Oliveira J.V."/>
            <person name="Vesth T.C."/>
            <person name="Visser J."/>
            <person name="Yu J.-H."/>
            <person name="Zhou M."/>
            <person name="Andersen M.R."/>
            <person name="Archer D.B."/>
            <person name="Baker S.E."/>
            <person name="Benoit I."/>
            <person name="Brakhage A.A."/>
            <person name="Braus G.H."/>
            <person name="Fischer R."/>
            <person name="Frisvad J.C."/>
            <person name="Goldman G.H."/>
            <person name="Houbraken J."/>
            <person name="Oakley B."/>
            <person name="Pocsi I."/>
            <person name="Scazzocchio C."/>
            <person name="Seiboth B."/>
            <person name="vanKuyk P.A."/>
            <person name="Wortman J."/>
            <person name="Dyer P.S."/>
            <person name="Grigoriev I.V."/>
        </authorList>
    </citation>
    <scope>NUCLEOTIDE SEQUENCE [LARGE SCALE GENOMIC DNA]</scope>
    <source>
        <strain evidence="10">CBS 583.65</strain>
    </source>
</reference>
<dbReference type="Gene3D" id="3.40.50.720">
    <property type="entry name" value="NAD(P)-binding Rossmann-like Domain"/>
    <property type="match status" value="1"/>
</dbReference>
<dbReference type="CDD" id="cd05233">
    <property type="entry name" value="SDR_c"/>
    <property type="match status" value="1"/>
</dbReference>
<dbReference type="FunFam" id="3.40.50.720:FF:000173">
    <property type="entry name" value="3-oxoacyl-[acyl-carrier protein] reductase"/>
    <property type="match status" value="1"/>
</dbReference>
<dbReference type="GO" id="GO:0000981">
    <property type="term" value="F:DNA-binding transcription factor activity, RNA polymerase II-specific"/>
    <property type="evidence" value="ECO:0007669"/>
    <property type="project" value="TreeGrafter"/>
</dbReference>
<dbReference type="CDD" id="cd12148">
    <property type="entry name" value="fungal_TF_MHR"/>
    <property type="match status" value="1"/>
</dbReference>
<keyword evidence="10" id="KW-1185">Reference proteome</keyword>
<dbReference type="GO" id="GO:0000978">
    <property type="term" value="F:RNA polymerase II cis-regulatory region sequence-specific DNA binding"/>
    <property type="evidence" value="ECO:0007669"/>
    <property type="project" value="TreeGrafter"/>
</dbReference>
<dbReference type="PANTHER" id="PTHR47424:SF2">
    <property type="entry name" value="TRANSCRIPTION FACTOR DOMAIN-CONTAINING PROTEIN-RELATED"/>
    <property type="match status" value="1"/>
</dbReference>
<evidence type="ECO:0000313" key="10">
    <source>
        <dbReference type="Proteomes" id="UP000184073"/>
    </source>
</evidence>
<accession>A0A1L9PMR2</accession>
<dbReference type="PRINTS" id="PR00081">
    <property type="entry name" value="GDHRDH"/>
</dbReference>